<dbReference type="PANTHER" id="PTHR16466">
    <property type="entry name" value="TELOMERE REPEAT-BINDING FACTOR 2-INTERACTING PROTEIN 1"/>
    <property type="match status" value="1"/>
</dbReference>
<organism evidence="11 12">
    <name type="scientific">Curvularia kusanoi</name>
    <name type="common">Cochliobolus kusanoi</name>
    <dbReference type="NCBI Taxonomy" id="90978"/>
    <lineage>
        <taxon>Eukaryota</taxon>
        <taxon>Fungi</taxon>
        <taxon>Dikarya</taxon>
        <taxon>Ascomycota</taxon>
        <taxon>Pezizomycotina</taxon>
        <taxon>Dothideomycetes</taxon>
        <taxon>Pleosporomycetidae</taxon>
        <taxon>Pleosporales</taxon>
        <taxon>Pleosporineae</taxon>
        <taxon>Pleosporaceae</taxon>
        <taxon>Curvularia</taxon>
    </lineage>
</organism>
<dbReference type="GO" id="GO:0042162">
    <property type="term" value="F:telomeric DNA binding"/>
    <property type="evidence" value="ECO:0007669"/>
    <property type="project" value="TreeGrafter"/>
</dbReference>
<feature type="compositionally biased region" description="Acidic residues" evidence="9">
    <location>
        <begin position="530"/>
        <end position="540"/>
    </location>
</feature>
<feature type="region of interest" description="Disordered" evidence="9">
    <location>
        <begin position="424"/>
        <end position="727"/>
    </location>
</feature>
<keyword evidence="3 8" id="KW-0779">Telomere</keyword>
<feature type="region of interest" description="Disordered" evidence="9">
    <location>
        <begin position="380"/>
        <end position="410"/>
    </location>
</feature>
<dbReference type="EMBL" id="SWKU01000033">
    <property type="protein sequence ID" value="KAF2995356.1"/>
    <property type="molecule type" value="Genomic_DNA"/>
</dbReference>
<evidence type="ECO:0000256" key="1">
    <source>
        <dbReference type="ARBA" id="ARBA00010467"/>
    </source>
</evidence>
<evidence type="ECO:0000259" key="10">
    <source>
        <dbReference type="PROSITE" id="PS50172"/>
    </source>
</evidence>
<feature type="compositionally biased region" description="Basic and acidic residues" evidence="9">
    <location>
        <begin position="450"/>
        <end position="475"/>
    </location>
</feature>
<comment type="function">
    <text evidence="8">Involved in the regulation of telomere length, clustering and has a specific role in telomere position effect (TPE).</text>
</comment>
<dbReference type="Pfam" id="PF08914">
    <property type="entry name" value="Myb_Rap1"/>
    <property type="match status" value="1"/>
</dbReference>
<feature type="region of interest" description="Disordered" evidence="9">
    <location>
        <begin position="234"/>
        <end position="303"/>
    </location>
</feature>
<dbReference type="SUPFAM" id="SSF52113">
    <property type="entry name" value="BRCT domain"/>
    <property type="match status" value="1"/>
</dbReference>
<comment type="subunit">
    <text evidence="8">Homodimer.</text>
</comment>
<name>A0A9P4T627_CURKU</name>
<dbReference type="GO" id="GO:0031848">
    <property type="term" value="P:protection from non-homologous end joining at telomere"/>
    <property type="evidence" value="ECO:0007669"/>
    <property type="project" value="TreeGrafter"/>
</dbReference>
<reference evidence="11" key="1">
    <citation type="submission" date="2019-04" db="EMBL/GenBank/DDBJ databases">
        <title>Sequencing of skin fungus with MAO and IRED activity.</title>
        <authorList>
            <person name="Marsaioli A.J."/>
            <person name="Bonatto J.M.C."/>
            <person name="Reis Junior O."/>
        </authorList>
    </citation>
    <scope>NUCLEOTIDE SEQUENCE</scope>
    <source>
        <strain evidence="11">30M1</strain>
    </source>
</reference>
<evidence type="ECO:0000256" key="4">
    <source>
        <dbReference type="ARBA" id="ARBA00023015"/>
    </source>
</evidence>
<feature type="compositionally biased region" description="Polar residues" evidence="9">
    <location>
        <begin position="660"/>
        <end position="671"/>
    </location>
</feature>
<sequence length="833" mass="91770">MAPGIIYKDVTEGAELQAGNLFEGCQFWVAQRVPSRNAMLKDIQANGGEIVPLEKQADYVIVDHFRPKECPPGSVSYTFVRESIRKGEIEDPDDYQAGPRPGTVREPSSSRPAKGTRNPFTPEEDRILYRWARAAQQSGIALNGNELYKQLEAQYPSHTYHSWRDRYIKKLQYMPPSAFNITDDAPLSPIRAVQELKENIGKPKALRASGLVKNKDKASAAAAAAEEGAADMGGLLSKSGSSSKEQTTDTPAVKRTGLVKNKDKARVAAAAEQAEELRTSNSKEQAATSESAIGDKPGPGEEEYTVEQLAATFATKDWEDLYAYVEEIDGCSRGEGKYDEAWVNWAEDRDNQTTEQWRQYYEKVVRPQWLRDSVSKREQIKKDVEQRMQAMESSPVQSQNWSQAQDKADVAPQVMAVPSTRTLKHTALDVQTSAAGPPSTQPTAQQETSKYPRESHDSALKRIRGDVDGDAESRQITRPVKIQKTTSPPAPKAVSTQMKSKDLAPAISAHYSPEPDRFDDISQAGSQVEAESDIAAEDEGERNAPSMHQEGNEDSLFIPEKPVDEEAIEDEEDLEDDQDLESIASSTDLVHTTPLPRPSRIPEASDDEHEEDVEDDDGGLPTPRAPKPTNAFDTQAILSPSQSQPYISALPRPPRSSSPVQQPDSEASTTESLREFSGYVQDSDPPGADASQITQNLARPTSPSPSATSSASIASDEDPDPPLETQEVEAFFKDANAAGFPNDFVTSALRRTALRPDLALLVLDAWKYGRLLPSQRGIWSKTEDELAERWDADEVDDDDDKEAMQALVWKHGIKGWGGIVERVAFLRAYRGSE</sequence>
<feature type="compositionally biased region" description="Acidic residues" evidence="9">
    <location>
        <begin position="604"/>
        <end position="618"/>
    </location>
</feature>
<evidence type="ECO:0000313" key="12">
    <source>
        <dbReference type="Proteomes" id="UP000801428"/>
    </source>
</evidence>
<feature type="compositionally biased region" description="Polar residues" evidence="9">
    <location>
        <begin position="631"/>
        <end position="646"/>
    </location>
</feature>
<dbReference type="SUPFAM" id="SSF46689">
    <property type="entry name" value="Homeodomain-like"/>
    <property type="match status" value="1"/>
</dbReference>
<evidence type="ECO:0000256" key="7">
    <source>
        <dbReference type="ARBA" id="ARBA00023242"/>
    </source>
</evidence>
<evidence type="ECO:0000313" key="11">
    <source>
        <dbReference type="EMBL" id="KAF2995356.1"/>
    </source>
</evidence>
<dbReference type="InterPro" id="IPR021661">
    <property type="entry name" value="Rap1_C"/>
</dbReference>
<evidence type="ECO:0000256" key="3">
    <source>
        <dbReference type="ARBA" id="ARBA00022895"/>
    </source>
</evidence>
<feature type="region of interest" description="Disordered" evidence="9">
    <location>
        <begin position="88"/>
        <end position="122"/>
    </location>
</feature>
<feature type="compositionally biased region" description="Polar residues" evidence="9">
    <location>
        <begin position="279"/>
        <end position="291"/>
    </location>
</feature>
<evidence type="ECO:0000256" key="2">
    <source>
        <dbReference type="ARBA" id="ARBA00022454"/>
    </source>
</evidence>
<evidence type="ECO:0000256" key="8">
    <source>
        <dbReference type="RuleBase" id="RU367107"/>
    </source>
</evidence>
<gene>
    <name evidence="11" type="ORF">E8E13_002924</name>
</gene>
<dbReference type="InterPro" id="IPR039595">
    <property type="entry name" value="TE2IP/Rap1"/>
</dbReference>
<proteinExistence type="inferred from homology"/>
<comment type="caution">
    <text evidence="11">The sequence shown here is derived from an EMBL/GenBank/DDBJ whole genome shotgun (WGS) entry which is preliminary data.</text>
</comment>
<feature type="compositionally biased region" description="Low complexity" evidence="9">
    <location>
        <begin position="234"/>
        <end position="244"/>
    </location>
</feature>
<dbReference type="InterPro" id="IPR015010">
    <property type="entry name" value="TERF2IP_Myb"/>
</dbReference>
<evidence type="ECO:0000256" key="5">
    <source>
        <dbReference type="ARBA" id="ARBA00023159"/>
    </source>
</evidence>
<dbReference type="PANTHER" id="PTHR16466:SF6">
    <property type="entry name" value="TELOMERIC REPEAT-BINDING FACTOR 2-INTERACTING PROTEIN 1"/>
    <property type="match status" value="1"/>
</dbReference>
<keyword evidence="7 8" id="KW-0539">Nucleus</keyword>
<dbReference type="InterPro" id="IPR001357">
    <property type="entry name" value="BRCT_dom"/>
</dbReference>
<dbReference type="OrthoDB" id="435460at2759"/>
<dbReference type="CDD" id="cd11655">
    <property type="entry name" value="rap1_myb-like"/>
    <property type="match status" value="1"/>
</dbReference>
<evidence type="ECO:0000256" key="6">
    <source>
        <dbReference type="ARBA" id="ARBA00023163"/>
    </source>
</evidence>
<keyword evidence="6" id="KW-0804">Transcription</keyword>
<keyword evidence="5" id="KW-0010">Activator</keyword>
<keyword evidence="2 8" id="KW-0158">Chromosome</keyword>
<feature type="compositionally biased region" description="Low complexity" evidence="9">
    <location>
        <begin position="700"/>
        <end position="714"/>
    </location>
</feature>
<keyword evidence="4" id="KW-0805">Transcription regulation</keyword>
<dbReference type="Proteomes" id="UP000801428">
    <property type="component" value="Unassembled WGS sequence"/>
</dbReference>
<dbReference type="InterPro" id="IPR009057">
    <property type="entry name" value="Homeodomain-like_sf"/>
</dbReference>
<feature type="compositionally biased region" description="Polar residues" evidence="9">
    <location>
        <begin position="391"/>
        <end position="405"/>
    </location>
</feature>
<accession>A0A9P4T627</accession>
<protein>
    <recommendedName>
        <fullName evidence="8">DNA-binding protein RAP1</fullName>
    </recommendedName>
</protein>
<dbReference type="InterPro" id="IPR036420">
    <property type="entry name" value="BRCT_dom_sf"/>
</dbReference>
<comment type="similarity">
    <text evidence="1 8">Belongs to the RAP1 family.</text>
</comment>
<feature type="domain" description="BRCT" evidence="10">
    <location>
        <begin position="17"/>
        <end position="97"/>
    </location>
</feature>
<dbReference type="GO" id="GO:0070187">
    <property type="term" value="C:shelterin complex"/>
    <property type="evidence" value="ECO:0007669"/>
    <property type="project" value="TreeGrafter"/>
</dbReference>
<dbReference type="Gene3D" id="1.10.10.60">
    <property type="entry name" value="Homeodomain-like"/>
    <property type="match status" value="1"/>
</dbReference>
<dbReference type="GO" id="GO:0010833">
    <property type="term" value="P:telomere maintenance via telomere lengthening"/>
    <property type="evidence" value="ECO:0007669"/>
    <property type="project" value="UniProtKB-UniRule"/>
</dbReference>
<dbReference type="PROSITE" id="PS50172">
    <property type="entry name" value="BRCT"/>
    <property type="match status" value="1"/>
</dbReference>
<dbReference type="Pfam" id="PF16589">
    <property type="entry name" value="BRCT_2"/>
    <property type="match status" value="1"/>
</dbReference>
<comment type="subcellular location">
    <subcellularLocation>
        <location evidence="8">Nucleus</location>
    </subcellularLocation>
    <subcellularLocation>
        <location evidence="8">Chromosome</location>
        <location evidence="8">Telomere</location>
    </subcellularLocation>
</comment>
<keyword evidence="12" id="KW-1185">Reference proteome</keyword>
<dbReference type="Pfam" id="PF11626">
    <property type="entry name" value="Rap1_C"/>
    <property type="match status" value="1"/>
</dbReference>
<dbReference type="AlphaFoldDB" id="A0A9P4T627"/>
<evidence type="ECO:0000256" key="9">
    <source>
        <dbReference type="SAM" id="MobiDB-lite"/>
    </source>
</evidence>
<feature type="compositionally biased region" description="Acidic residues" evidence="9">
    <location>
        <begin position="563"/>
        <end position="580"/>
    </location>
</feature>
<dbReference type="Gene3D" id="3.40.50.10190">
    <property type="entry name" value="BRCT domain"/>
    <property type="match status" value="1"/>
</dbReference>